<dbReference type="Proteomes" id="UP000253426">
    <property type="component" value="Unassembled WGS sequence"/>
</dbReference>
<protein>
    <submittedName>
        <fullName evidence="7">4-hydroxybenzoate polyprenyltransferase</fullName>
    </submittedName>
</protein>
<keyword evidence="2" id="KW-1003">Cell membrane</keyword>
<evidence type="ECO:0000256" key="3">
    <source>
        <dbReference type="ARBA" id="ARBA00022692"/>
    </source>
</evidence>
<dbReference type="GO" id="GO:0016765">
    <property type="term" value="F:transferase activity, transferring alkyl or aryl (other than methyl) groups"/>
    <property type="evidence" value="ECO:0007669"/>
    <property type="project" value="InterPro"/>
</dbReference>
<dbReference type="EMBL" id="QNRR01000006">
    <property type="protein sequence ID" value="RBP42649.1"/>
    <property type="molecule type" value="Genomic_DNA"/>
</dbReference>
<feature type="transmembrane region" description="Helical" evidence="6">
    <location>
        <begin position="280"/>
        <end position="297"/>
    </location>
</feature>
<feature type="transmembrane region" description="Helical" evidence="6">
    <location>
        <begin position="89"/>
        <end position="108"/>
    </location>
</feature>
<keyword evidence="4 6" id="KW-1133">Transmembrane helix</keyword>
<organism evidence="7 8">
    <name type="scientific">Roseimicrobium gellanilyticum</name>
    <dbReference type="NCBI Taxonomy" id="748857"/>
    <lineage>
        <taxon>Bacteria</taxon>
        <taxon>Pseudomonadati</taxon>
        <taxon>Verrucomicrobiota</taxon>
        <taxon>Verrucomicrobiia</taxon>
        <taxon>Verrucomicrobiales</taxon>
        <taxon>Verrucomicrobiaceae</taxon>
        <taxon>Roseimicrobium</taxon>
    </lineage>
</organism>
<name>A0A366HKU8_9BACT</name>
<dbReference type="InterPro" id="IPR050475">
    <property type="entry name" value="Prenyltransferase_related"/>
</dbReference>
<comment type="caution">
    <text evidence="7">The sequence shown here is derived from an EMBL/GenBank/DDBJ whole genome shotgun (WGS) entry which is preliminary data.</text>
</comment>
<evidence type="ECO:0000256" key="6">
    <source>
        <dbReference type="SAM" id="Phobius"/>
    </source>
</evidence>
<dbReference type="GO" id="GO:0016020">
    <property type="term" value="C:membrane"/>
    <property type="evidence" value="ECO:0007669"/>
    <property type="project" value="UniProtKB-SubCell"/>
</dbReference>
<evidence type="ECO:0000313" key="7">
    <source>
        <dbReference type="EMBL" id="RBP42649.1"/>
    </source>
</evidence>
<feature type="transmembrane region" description="Helical" evidence="6">
    <location>
        <begin position="114"/>
        <end position="131"/>
    </location>
</feature>
<proteinExistence type="predicted"/>
<keyword evidence="5 6" id="KW-0472">Membrane</keyword>
<reference evidence="7 8" key="1">
    <citation type="submission" date="2018-06" db="EMBL/GenBank/DDBJ databases">
        <title>Genomic Encyclopedia of Type Strains, Phase IV (KMG-IV): sequencing the most valuable type-strain genomes for metagenomic binning, comparative biology and taxonomic classification.</title>
        <authorList>
            <person name="Goeker M."/>
        </authorList>
    </citation>
    <scope>NUCLEOTIDE SEQUENCE [LARGE SCALE GENOMIC DNA]</scope>
    <source>
        <strain evidence="7 8">DSM 25532</strain>
    </source>
</reference>
<feature type="transmembrane region" description="Helical" evidence="6">
    <location>
        <begin position="12"/>
        <end position="33"/>
    </location>
</feature>
<dbReference type="InterPro" id="IPR000537">
    <property type="entry name" value="UbiA_prenyltransferase"/>
</dbReference>
<dbReference type="Pfam" id="PF01040">
    <property type="entry name" value="UbiA"/>
    <property type="match status" value="1"/>
</dbReference>
<dbReference type="Gene3D" id="1.10.357.140">
    <property type="entry name" value="UbiA prenyltransferase"/>
    <property type="match status" value="1"/>
</dbReference>
<evidence type="ECO:0000256" key="2">
    <source>
        <dbReference type="ARBA" id="ARBA00022475"/>
    </source>
</evidence>
<feature type="transmembrane region" description="Helical" evidence="6">
    <location>
        <begin position="39"/>
        <end position="60"/>
    </location>
</feature>
<feature type="transmembrane region" description="Helical" evidence="6">
    <location>
        <begin position="240"/>
        <end position="259"/>
    </location>
</feature>
<keyword evidence="7" id="KW-0808">Transferase</keyword>
<dbReference type="PANTHER" id="PTHR42723:SF1">
    <property type="entry name" value="CHLOROPHYLL SYNTHASE, CHLOROPLASTIC"/>
    <property type="match status" value="1"/>
</dbReference>
<dbReference type="InterPro" id="IPR044878">
    <property type="entry name" value="UbiA_sf"/>
</dbReference>
<dbReference type="AlphaFoldDB" id="A0A366HKU8"/>
<feature type="transmembrane region" description="Helical" evidence="6">
    <location>
        <begin position="215"/>
        <end position="234"/>
    </location>
</feature>
<gene>
    <name evidence="7" type="ORF">DES53_106358</name>
</gene>
<keyword evidence="8" id="KW-1185">Reference proteome</keyword>
<evidence type="ECO:0000256" key="4">
    <source>
        <dbReference type="ARBA" id="ARBA00022989"/>
    </source>
</evidence>
<dbReference type="RefSeq" id="WP_113959765.1">
    <property type="nucleotide sequence ID" value="NZ_QNRR01000006.1"/>
</dbReference>
<sequence length="316" mass="36500">MLEYFKICRPEHWLKNIFILFGHVVAWALVLNFQWDASLIGVAVLSLIPACLIASANYILNEILDAPFDAVHPTKRLRGIPAGKVKVKYLWWLKAALIVVAFLLCWWWKFNVAYQTALVLLLLSGLVYNVPPLRLKDRAFLDVIAESFNNPIRLWLGYYALVDQHHVPPLSIVLAWWSFGALLMTGKRYSEFRFIGDREVSGKYRKSFRVYTETSLILAMITYANLFCFCTGIAMAVYPVLNNLVLVFPVIIIAVIAYFRHAMKEETARLEPEQLLQNPWIIFWTVVTGAATIWLLLTDTNYARDWFHLMQPVKWG</sequence>
<keyword evidence="3 6" id="KW-0812">Transmembrane</keyword>
<evidence type="ECO:0000313" key="8">
    <source>
        <dbReference type="Proteomes" id="UP000253426"/>
    </source>
</evidence>
<dbReference type="PANTHER" id="PTHR42723">
    <property type="entry name" value="CHLOROPHYLL SYNTHASE"/>
    <property type="match status" value="1"/>
</dbReference>
<accession>A0A366HKU8</accession>
<evidence type="ECO:0000256" key="1">
    <source>
        <dbReference type="ARBA" id="ARBA00004141"/>
    </source>
</evidence>
<comment type="subcellular location">
    <subcellularLocation>
        <location evidence="1">Membrane</location>
        <topology evidence="1">Multi-pass membrane protein</topology>
    </subcellularLocation>
</comment>
<evidence type="ECO:0000256" key="5">
    <source>
        <dbReference type="ARBA" id="ARBA00023136"/>
    </source>
</evidence>